<protein>
    <recommendedName>
        <fullName evidence="3">RNase H type-1 domain-containing protein</fullName>
    </recommendedName>
</protein>
<organism evidence="1 2">
    <name type="scientific">Hibiscus sabdariffa</name>
    <name type="common">roselle</name>
    <dbReference type="NCBI Taxonomy" id="183260"/>
    <lineage>
        <taxon>Eukaryota</taxon>
        <taxon>Viridiplantae</taxon>
        <taxon>Streptophyta</taxon>
        <taxon>Embryophyta</taxon>
        <taxon>Tracheophyta</taxon>
        <taxon>Spermatophyta</taxon>
        <taxon>Magnoliopsida</taxon>
        <taxon>eudicotyledons</taxon>
        <taxon>Gunneridae</taxon>
        <taxon>Pentapetalae</taxon>
        <taxon>rosids</taxon>
        <taxon>malvids</taxon>
        <taxon>Malvales</taxon>
        <taxon>Malvaceae</taxon>
        <taxon>Malvoideae</taxon>
        <taxon>Hibiscus</taxon>
    </lineage>
</organism>
<name>A0ABR2CGZ0_9ROSI</name>
<reference evidence="1 2" key="1">
    <citation type="journal article" date="2024" name="G3 (Bethesda)">
        <title>Genome assembly of Hibiscus sabdariffa L. provides insights into metabolisms of medicinal natural products.</title>
        <authorList>
            <person name="Kim T."/>
        </authorList>
    </citation>
    <scope>NUCLEOTIDE SEQUENCE [LARGE SCALE GENOMIC DNA]</scope>
    <source>
        <strain evidence="1">TK-2024</strain>
        <tissue evidence="1">Old leaves</tissue>
    </source>
</reference>
<gene>
    <name evidence="1" type="ORF">V6N12_017347</name>
</gene>
<accession>A0ABR2CGZ0</accession>
<evidence type="ECO:0000313" key="1">
    <source>
        <dbReference type="EMBL" id="KAK8518189.1"/>
    </source>
</evidence>
<proteinExistence type="predicted"/>
<evidence type="ECO:0000313" key="2">
    <source>
        <dbReference type="Proteomes" id="UP001472677"/>
    </source>
</evidence>
<keyword evidence="2" id="KW-1185">Reference proteome</keyword>
<comment type="caution">
    <text evidence="1">The sequence shown here is derived from an EMBL/GenBank/DDBJ whole genome shotgun (WGS) entry which is preliminary data.</text>
</comment>
<evidence type="ECO:0008006" key="3">
    <source>
        <dbReference type="Google" id="ProtNLM"/>
    </source>
</evidence>
<dbReference type="Proteomes" id="UP001472677">
    <property type="component" value="Unassembled WGS sequence"/>
</dbReference>
<dbReference type="EMBL" id="JBBPBM010000053">
    <property type="protein sequence ID" value="KAK8518189.1"/>
    <property type="molecule type" value="Genomic_DNA"/>
</dbReference>
<sequence length="82" mass="9671">MLQDYEDEFDNFTLITHILKLMNRSWFVQLNHVKRWQNCLADRSAKPVMADDLLCHRFLEPPSDCLQQLQIHCASDAHEDNG</sequence>